<keyword evidence="3" id="KW-1185">Reference proteome</keyword>
<feature type="region of interest" description="Disordered" evidence="1">
    <location>
        <begin position="64"/>
        <end position="101"/>
    </location>
</feature>
<evidence type="ECO:0000313" key="3">
    <source>
        <dbReference type="Proteomes" id="UP000765509"/>
    </source>
</evidence>
<feature type="compositionally biased region" description="Polar residues" evidence="1">
    <location>
        <begin position="69"/>
        <end position="79"/>
    </location>
</feature>
<feature type="compositionally biased region" description="Basic and acidic residues" evidence="1">
    <location>
        <begin position="1"/>
        <end position="23"/>
    </location>
</feature>
<proteinExistence type="predicted"/>
<dbReference type="Proteomes" id="UP000765509">
    <property type="component" value="Unassembled WGS sequence"/>
</dbReference>
<dbReference type="EMBL" id="AVOT02139807">
    <property type="protein sequence ID" value="MBW0590746.1"/>
    <property type="molecule type" value="Genomic_DNA"/>
</dbReference>
<sequence>MSPVHLRDLGFQRHQPEDREGLSRTRRPGRGHFGNSGGWQDIDENHTHSSIHIPIHQKIQARGLEGYGPSSSAPQTPQRPVSMEHGQQELSSGFTPFRNKQISGQESPFFAILGSFQEKTRIQGQKQDLFQQTRVRPNDPEAVGYGERSAQEPEVVVHNSIISSPINRNITPTQIEHNFGTPESNLNSDELWLQMSQFAEQAQKQFAELEASHERMKTLTASINKIVKNLQEGHAKLSKAS</sequence>
<feature type="compositionally biased region" description="Polar residues" evidence="1">
    <location>
        <begin position="88"/>
        <end position="101"/>
    </location>
</feature>
<evidence type="ECO:0000313" key="2">
    <source>
        <dbReference type="EMBL" id="MBW0590746.1"/>
    </source>
</evidence>
<evidence type="ECO:0000256" key="1">
    <source>
        <dbReference type="SAM" id="MobiDB-lite"/>
    </source>
</evidence>
<feature type="region of interest" description="Disordered" evidence="1">
    <location>
        <begin position="1"/>
        <end position="45"/>
    </location>
</feature>
<gene>
    <name evidence="2" type="ORF">O181_130461</name>
</gene>
<comment type="caution">
    <text evidence="2">The sequence shown here is derived from an EMBL/GenBank/DDBJ whole genome shotgun (WGS) entry which is preliminary data.</text>
</comment>
<name>A0A9Q3L265_9BASI</name>
<accession>A0A9Q3L265</accession>
<organism evidence="2 3">
    <name type="scientific">Austropuccinia psidii MF-1</name>
    <dbReference type="NCBI Taxonomy" id="1389203"/>
    <lineage>
        <taxon>Eukaryota</taxon>
        <taxon>Fungi</taxon>
        <taxon>Dikarya</taxon>
        <taxon>Basidiomycota</taxon>
        <taxon>Pucciniomycotina</taxon>
        <taxon>Pucciniomycetes</taxon>
        <taxon>Pucciniales</taxon>
        <taxon>Sphaerophragmiaceae</taxon>
        <taxon>Austropuccinia</taxon>
    </lineage>
</organism>
<dbReference type="AlphaFoldDB" id="A0A9Q3L265"/>
<protein>
    <submittedName>
        <fullName evidence="2">Uncharacterized protein</fullName>
    </submittedName>
</protein>
<reference evidence="2" key="1">
    <citation type="submission" date="2021-03" db="EMBL/GenBank/DDBJ databases">
        <title>Draft genome sequence of rust myrtle Austropuccinia psidii MF-1, a brazilian biotype.</title>
        <authorList>
            <person name="Quecine M.C."/>
            <person name="Pachon D.M.R."/>
            <person name="Bonatelli M.L."/>
            <person name="Correr F.H."/>
            <person name="Franceschini L.M."/>
            <person name="Leite T.F."/>
            <person name="Margarido G.R.A."/>
            <person name="Almeida C.A."/>
            <person name="Ferrarezi J.A."/>
            <person name="Labate C.A."/>
        </authorList>
    </citation>
    <scope>NUCLEOTIDE SEQUENCE</scope>
    <source>
        <strain evidence="2">MF-1</strain>
    </source>
</reference>